<dbReference type="STRING" id="1123269.NX02_21915"/>
<proteinExistence type="predicted"/>
<dbReference type="RefSeq" id="WP_039996743.1">
    <property type="nucleotide sequence ID" value="NZ_CP006644.1"/>
</dbReference>
<evidence type="ECO:0000313" key="3">
    <source>
        <dbReference type="Proteomes" id="UP000018851"/>
    </source>
</evidence>
<dbReference type="HOGENOM" id="CLU_2958436_0_0_5"/>
<organism evidence="2 3">
    <name type="scientific">Sphingomonas sanxanigenens DSM 19645 = NX02</name>
    <dbReference type="NCBI Taxonomy" id="1123269"/>
    <lineage>
        <taxon>Bacteria</taxon>
        <taxon>Pseudomonadati</taxon>
        <taxon>Pseudomonadota</taxon>
        <taxon>Alphaproteobacteria</taxon>
        <taxon>Sphingomonadales</taxon>
        <taxon>Sphingomonadaceae</taxon>
        <taxon>Sphingomonas</taxon>
    </lineage>
</organism>
<dbReference type="PATRIC" id="fig|1123269.5.peg.4287"/>
<sequence>MSQIKVNPADAMRGLTLTTKLTGMKRLAVRIWIGTRILMLAAMVFGCRVEVDIVDRRDT</sequence>
<evidence type="ECO:0000256" key="1">
    <source>
        <dbReference type="SAM" id="Phobius"/>
    </source>
</evidence>
<keyword evidence="3" id="KW-1185">Reference proteome</keyword>
<evidence type="ECO:0000313" key="2">
    <source>
        <dbReference type="EMBL" id="AHE56013.1"/>
    </source>
</evidence>
<keyword evidence="1" id="KW-0472">Membrane</keyword>
<protein>
    <submittedName>
        <fullName evidence="2">Uncharacterized protein</fullName>
    </submittedName>
</protein>
<gene>
    <name evidence="2" type="ORF">NX02_21915</name>
</gene>
<name>W0AIB8_9SPHN</name>
<dbReference type="KEGG" id="ssan:NX02_21915"/>
<dbReference type="AlphaFoldDB" id="W0AIB8"/>
<accession>W0AIB8</accession>
<keyword evidence="1" id="KW-0812">Transmembrane</keyword>
<dbReference type="EMBL" id="CP006644">
    <property type="protein sequence ID" value="AHE56013.1"/>
    <property type="molecule type" value="Genomic_DNA"/>
</dbReference>
<reference evidence="2 3" key="1">
    <citation type="submission" date="2013-07" db="EMBL/GenBank/DDBJ databases">
        <title>Completed genome of Sphingomonas sanxanigenens NX02.</title>
        <authorList>
            <person name="Ma T."/>
            <person name="Huang H."/>
            <person name="Wu M."/>
            <person name="Li X."/>
            <person name="Li G."/>
        </authorList>
    </citation>
    <scope>NUCLEOTIDE SEQUENCE [LARGE SCALE GENOMIC DNA]</scope>
    <source>
        <strain evidence="2 3">NX02</strain>
    </source>
</reference>
<feature type="transmembrane region" description="Helical" evidence="1">
    <location>
        <begin position="27"/>
        <end position="47"/>
    </location>
</feature>
<keyword evidence="1" id="KW-1133">Transmembrane helix</keyword>
<dbReference type="Proteomes" id="UP000018851">
    <property type="component" value="Chromosome"/>
</dbReference>